<feature type="compositionally biased region" description="Low complexity" evidence="1">
    <location>
        <begin position="39"/>
        <end position="49"/>
    </location>
</feature>
<organism evidence="2 3">
    <name type="scientific">Portunus trituberculatus</name>
    <name type="common">Swimming crab</name>
    <name type="synonym">Neptunus trituberculatus</name>
    <dbReference type="NCBI Taxonomy" id="210409"/>
    <lineage>
        <taxon>Eukaryota</taxon>
        <taxon>Metazoa</taxon>
        <taxon>Ecdysozoa</taxon>
        <taxon>Arthropoda</taxon>
        <taxon>Crustacea</taxon>
        <taxon>Multicrustacea</taxon>
        <taxon>Malacostraca</taxon>
        <taxon>Eumalacostraca</taxon>
        <taxon>Eucarida</taxon>
        <taxon>Decapoda</taxon>
        <taxon>Pleocyemata</taxon>
        <taxon>Brachyura</taxon>
        <taxon>Eubrachyura</taxon>
        <taxon>Portunoidea</taxon>
        <taxon>Portunidae</taxon>
        <taxon>Portuninae</taxon>
        <taxon>Portunus</taxon>
    </lineage>
</organism>
<proteinExistence type="predicted"/>
<comment type="caution">
    <text evidence="2">The sequence shown here is derived from an EMBL/GenBank/DDBJ whole genome shotgun (WGS) entry which is preliminary data.</text>
</comment>
<dbReference type="OrthoDB" id="5988333at2759"/>
<feature type="compositionally biased region" description="Polar residues" evidence="1">
    <location>
        <begin position="50"/>
        <end position="69"/>
    </location>
</feature>
<keyword evidence="3" id="KW-1185">Reference proteome</keyword>
<dbReference type="PANTHER" id="PTHR34239">
    <property type="entry name" value="APPLE DOMAIN-CONTAINING PROTEIN"/>
    <property type="match status" value="1"/>
</dbReference>
<feature type="compositionally biased region" description="Basic and acidic residues" evidence="1">
    <location>
        <begin position="1"/>
        <end position="30"/>
    </location>
</feature>
<accession>A0A5B7H6L7</accession>
<protein>
    <submittedName>
        <fullName evidence="2">Uncharacterized protein</fullName>
    </submittedName>
</protein>
<dbReference type="Proteomes" id="UP000324222">
    <property type="component" value="Unassembled WGS sequence"/>
</dbReference>
<evidence type="ECO:0000256" key="1">
    <source>
        <dbReference type="SAM" id="MobiDB-lite"/>
    </source>
</evidence>
<dbReference type="EMBL" id="VSRR010023773">
    <property type="protein sequence ID" value="MPC65753.1"/>
    <property type="molecule type" value="Genomic_DNA"/>
</dbReference>
<dbReference type="PANTHER" id="PTHR34239:SF2">
    <property type="entry name" value="TRANSPOSABLE ELEMENT P TRANSPOSASE_THAP9 CONSERVED DOMAIN-CONTAINING PROTEIN"/>
    <property type="match status" value="1"/>
</dbReference>
<sequence length="372" mass="41159">MADQDAHEEQPRRSSSLERKRPSGDVEGFDKKKRKGVCSPPSSSQPGSSLQASDDVSRSGDMNRSSETASSDKLDKLTCLLSGLIEKLSDGAQAPSTSDALVLNRYYTLSSSDEECVASGGESNYADPLDGLNSISLVQPSLLDNEDDASFLKALNELSGCFHGEEPKGDRVSDRLASILNVSLRRYPNSESMKTTSSRLLLPNNVPNMKVPETNSAITKVMTVGGKLLDTRLAHTNNLLLRALVPLAHCIGDIGEKAGKPLNSYLEGFNDSLRLIISAFTYINQIRKEVIHFHVNDSALAELCKWDCEVRLDDLFPFDVKKCDELHRTKKLGRPSFRPYKNFRMKSVDQSRPRTRKPFYSRARPGSSSRPF</sequence>
<gene>
    <name evidence="2" type="ORF">E2C01_059889</name>
</gene>
<reference evidence="2 3" key="1">
    <citation type="submission" date="2019-05" db="EMBL/GenBank/DDBJ databases">
        <title>Another draft genome of Portunus trituberculatus and its Hox gene families provides insights of decapod evolution.</title>
        <authorList>
            <person name="Jeong J.-H."/>
            <person name="Song I."/>
            <person name="Kim S."/>
            <person name="Choi T."/>
            <person name="Kim D."/>
            <person name="Ryu S."/>
            <person name="Kim W."/>
        </authorList>
    </citation>
    <scope>NUCLEOTIDE SEQUENCE [LARGE SCALE GENOMIC DNA]</scope>
    <source>
        <tissue evidence="2">Muscle</tissue>
    </source>
</reference>
<evidence type="ECO:0000313" key="3">
    <source>
        <dbReference type="Proteomes" id="UP000324222"/>
    </source>
</evidence>
<dbReference type="AlphaFoldDB" id="A0A5B7H6L7"/>
<feature type="region of interest" description="Disordered" evidence="1">
    <location>
        <begin position="1"/>
        <end position="71"/>
    </location>
</feature>
<name>A0A5B7H6L7_PORTR</name>
<evidence type="ECO:0000313" key="2">
    <source>
        <dbReference type="EMBL" id="MPC65753.1"/>
    </source>
</evidence>
<feature type="region of interest" description="Disordered" evidence="1">
    <location>
        <begin position="346"/>
        <end position="372"/>
    </location>
</feature>